<dbReference type="PROSITE" id="PS50011">
    <property type="entry name" value="PROTEIN_KINASE_DOM"/>
    <property type="match status" value="1"/>
</dbReference>
<comment type="caution">
    <text evidence="13">The sequence shown here is derived from an EMBL/GenBank/DDBJ whole genome shotgun (WGS) entry which is preliminary data.</text>
</comment>
<evidence type="ECO:0000256" key="3">
    <source>
        <dbReference type="ARBA" id="ARBA00022527"/>
    </source>
</evidence>
<dbReference type="SUPFAM" id="SSF56112">
    <property type="entry name" value="Protein kinase-like (PK-like)"/>
    <property type="match status" value="1"/>
</dbReference>
<feature type="region of interest" description="Disordered" evidence="11">
    <location>
        <begin position="511"/>
        <end position="550"/>
    </location>
</feature>
<keyword evidence="7 10" id="KW-0067">ATP-binding</keyword>
<dbReference type="PANTHER" id="PTHR48012:SF10">
    <property type="entry name" value="FI20177P1"/>
    <property type="match status" value="1"/>
</dbReference>
<reference evidence="13 14" key="1">
    <citation type="journal article" date="2013" name="BMC Genomics">
        <title>High quality de novo sequencing and assembly of the Saccharomyces arboricolus genome.</title>
        <authorList>
            <person name="Liti G."/>
            <person name="Nguyen Ba A.N."/>
            <person name="Blythe M."/>
            <person name="Mueller C.A."/>
            <person name="Bergstroem A."/>
            <person name="Cubillos F.A."/>
            <person name="Dafhnis-Calas F."/>
            <person name="Khoshraftar S."/>
            <person name="Malla S."/>
            <person name="Mehta N."/>
            <person name="Siow C.C."/>
            <person name="Warringer J."/>
            <person name="Moses A.M."/>
            <person name="Louis E.J."/>
            <person name="Nieduszynski C.A."/>
        </authorList>
    </citation>
    <scope>NUCLEOTIDE SEQUENCE [LARGE SCALE GENOMIC DNA]</scope>
    <source>
        <strain evidence="14">H-6 / AS 2.3317 / CBS 10644</strain>
    </source>
</reference>
<dbReference type="InterPro" id="IPR050629">
    <property type="entry name" value="STE20/SPS1-PAK"/>
</dbReference>
<feature type="compositionally biased region" description="Basic and acidic residues" evidence="11">
    <location>
        <begin position="809"/>
        <end position="822"/>
    </location>
</feature>
<keyword evidence="3" id="KW-0723">Serine/threonine-protein kinase</keyword>
<feature type="region of interest" description="Disordered" evidence="11">
    <location>
        <begin position="306"/>
        <end position="340"/>
    </location>
</feature>
<dbReference type="GO" id="GO:0005737">
    <property type="term" value="C:cytoplasm"/>
    <property type="evidence" value="ECO:0007669"/>
    <property type="project" value="TreeGrafter"/>
</dbReference>
<accession>J8LMX5</accession>
<dbReference type="SMART" id="SM00220">
    <property type="entry name" value="S_TKc"/>
    <property type="match status" value="1"/>
</dbReference>
<dbReference type="Pfam" id="PF00069">
    <property type="entry name" value="Pkinase"/>
    <property type="match status" value="1"/>
</dbReference>
<feature type="compositionally biased region" description="Polar residues" evidence="11">
    <location>
        <begin position="527"/>
        <end position="538"/>
    </location>
</feature>
<feature type="compositionally biased region" description="Polar residues" evidence="11">
    <location>
        <begin position="645"/>
        <end position="662"/>
    </location>
</feature>
<dbReference type="GO" id="GO:0005524">
    <property type="term" value="F:ATP binding"/>
    <property type="evidence" value="ECO:0007669"/>
    <property type="project" value="UniProtKB-UniRule"/>
</dbReference>
<evidence type="ECO:0000256" key="6">
    <source>
        <dbReference type="ARBA" id="ARBA00022777"/>
    </source>
</evidence>
<dbReference type="InterPro" id="IPR011009">
    <property type="entry name" value="Kinase-like_dom_sf"/>
</dbReference>
<evidence type="ECO:0000256" key="9">
    <source>
        <dbReference type="ARBA" id="ARBA00048679"/>
    </source>
</evidence>
<dbReference type="InterPro" id="IPR000719">
    <property type="entry name" value="Prot_kinase_dom"/>
</dbReference>
<dbReference type="Gene3D" id="1.10.510.10">
    <property type="entry name" value="Transferase(Phosphotransferase) domain 1"/>
    <property type="match status" value="1"/>
</dbReference>
<comment type="similarity">
    <text evidence="1">Belongs to the protein kinase superfamily. STE Ser/Thr protein kinase family. STE20 subfamily.</text>
</comment>
<organism evidence="13 14">
    <name type="scientific">Saccharomyces arboricola (strain H-6 / AS 2.3317 / CBS 10644)</name>
    <name type="common">Yeast</name>
    <dbReference type="NCBI Taxonomy" id="1160507"/>
    <lineage>
        <taxon>Eukaryota</taxon>
        <taxon>Fungi</taxon>
        <taxon>Dikarya</taxon>
        <taxon>Ascomycota</taxon>
        <taxon>Saccharomycotina</taxon>
        <taxon>Saccharomycetes</taxon>
        <taxon>Saccharomycetales</taxon>
        <taxon>Saccharomycetaceae</taxon>
        <taxon>Saccharomyces</taxon>
    </lineage>
</organism>
<feature type="compositionally biased region" description="Low complexity" evidence="11">
    <location>
        <begin position="663"/>
        <end position="687"/>
    </location>
</feature>
<feature type="compositionally biased region" description="Low complexity" evidence="11">
    <location>
        <begin position="786"/>
        <end position="805"/>
    </location>
</feature>
<evidence type="ECO:0000256" key="10">
    <source>
        <dbReference type="PROSITE-ProRule" id="PRU10141"/>
    </source>
</evidence>
<comment type="catalytic activity">
    <reaction evidence="8">
        <text>L-threonyl-[protein] + ATP = O-phospho-L-threonyl-[protein] + ADP + H(+)</text>
        <dbReference type="Rhea" id="RHEA:46608"/>
        <dbReference type="Rhea" id="RHEA-COMP:11060"/>
        <dbReference type="Rhea" id="RHEA-COMP:11605"/>
        <dbReference type="ChEBI" id="CHEBI:15378"/>
        <dbReference type="ChEBI" id="CHEBI:30013"/>
        <dbReference type="ChEBI" id="CHEBI:30616"/>
        <dbReference type="ChEBI" id="CHEBI:61977"/>
        <dbReference type="ChEBI" id="CHEBI:456216"/>
        <dbReference type="EC" id="2.7.11.1"/>
    </reaction>
</comment>
<dbReference type="OrthoDB" id="248923at2759"/>
<feature type="compositionally biased region" description="Low complexity" evidence="11">
    <location>
        <begin position="620"/>
        <end position="631"/>
    </location>
</feature>
<protein>
    <recommendedName>
        <fullName evidence="2">non-specific serine/threonine protein kinase</fullName>
        <ecNumber evidence="2">2.7.11.1</ecNumber>
    </recommendedName>
</protein>
<evidence type="ECO:0000313" key="14">
    <source>
        <dbReference type="Proteomes" id="UP000006968"/>
    </source>
</evidence>
<proteinExistence type="inferred from homology"/>
<feature type="region of interest" description="Disordered" evidence="11">
    <location>
        <begin position="596"/>
        <end position="615"/>
    </location>
</feature>
<feature type="region of interest" description="Disordered" evidence="11">
    <location>
        <begin position="786"/>
        <end position="832"/>
    </location>
</feature>
<dbReference type="FunFam" id="1.10.510.10:FF:000499">
    <property type="entry name" value="Serine/threonine-protein kinase KIC1"/>
    <property type="match status" value="1"/>
</dbReference>
<evidence type="ECO:0000256" key="4">
    <source>
        <dbReference type="ARBA" id="ARBA00022679"/>
    </source>
</evidence>
<keyword evidence="6" id="KW-0418">Kinase</keyword>
<dbReference type="PANTHER" id="PTHR48012">
    <property type="entry name" value="STERILE20-LIKE KINASE, ISOFORM B-RELATED"/>
    <property type="match status" value="1"/>
</dbReference>
<dbReference type="InterPro" id="IPR017441">
    <property type="entry name" value="Protein_kinase_ATP_BS"/>
</dbReference>
<feature type="compositionally biased region" description="Polar residues" evidence="11">
    <location>
        <begin position="694"/>
        <end position="727"/>
    </location>
</feature>
<dbReference type="AlphaFoldDB" id="J8LMX5"/>
<dbReference type="EMBL" id="ALIE01000098">
    <property type="protein sequence ID" value="EJS43457.1"/>
    <property type="molecule type" value="Genomic_DNA"/>
</dbReference>
<evidence type="ECO:0000256" key="8">
    <source>
        <dbReference type="ARBA" id="ARBA00047899"/>
    </source>
</evidence>
<feature type="region of interest" description="Disordered" evidence="11">
    <location>
        <begin position="620"/>
        <end position="758"/>
    </location>
</feature>
<dbReference type="CDD" id="cd06917">
    <property type="entry name" value="STKc_NAK1_like"/>
    <property type="match status" value="1"/>
</dbReference>
<dbReference type="GO" id="GO:0031505">
    <property type="term" value="P:fungal-type cell wall organization"/>
    <property type="evidence" value="ECO:0007669"/>
    <property type="project" value="UniProtKB-ARBA"/>
</dbReference>
<gene>
    <name evidence="13" type="ORF">SU7_1474</name>
</gene>
<dbReference type="GO" id="GO:0004674">
    <property type="term" value="F:protein serine/threonine kinase activity"/>
    <property type="evidence" value="ECO:0007669"/>
    <property type="project" value="UniProtKB-KW"/>
</dbReference>
<evidence type="ECO:0000256" key="11">
    <source>
        <dbReference type="SAM" id="MobiDB-lite"/>
    </source>
</evidence>
<dbReference type="EC" id="2.7.11.1" evidence="2"/>
<dbReference type="PROSITE" id="PS00108">
    <property type="entry name" value="PROTEIN_KINASE_ST"/>
    <property type="match status" value="1"/>
</dbReference>
<dbReference type="InterPro" id="IPR035062">
    <property type="entry name" value="STK_Kic1p-like"/>
</dbReference>
<feature type="binding site" evidence="10">
    <location>
        <position position="52"/>
    </location>
    <ligand>
        <name>ATP</name>
        <dbReference type="ChEBI" id="CHEBI:30616"/>
    </ligand>
</feature>
<evidence type="ECO:0000256" key="5">
    <source>
        <dbReference type="ARBA" id="ARBA00022741"/>
    </source>
</evidence>
<comment type="catalytic activity">
    <reaction evidence="9">
        <text>L-seryl-[protein] + ATP = O-phospho-L-seryl-[protein] + ADP + H(+)</text>
        <dbReference type="Rhea" id="RHEA:17989"/>
        <dbReference type="Rhea" id="RHEA-COMP:9863"/>
        <dbReference type="Rhea" id="RHEA-COMP:11604"/>
        <dbReference type="ChEBI" id="CHEBI:15378"/>
        <dbReference type="ChEBI" id="CHEBI:29999"/>
        <dbReference type="ChEBI" id="CHEBI:30616"/>
        <dbReference type="ChEBI" id="CHEBI:83421"/>
        <dbReference type="ChEBI" id="CHEBI:456216"/>
        <dbReference type="EC" id="2.7.11.1"/>
    </reaction>
</comment>
<name>J8LMX5_SACAR</name>
<keyword evidence="14" id="KW-1185">Reference proteome</keyword>
<feature type="compositionally biased region" description="Polar residues" evidence="11">
    <location>
        <begin position="735"/>
        <end position="751"/>
    </location>
</feature>
<dbReference type="InterPro" id="IPR008271">
    <property type="entry name" value="Ser/Thr_kinase_AS"/>
</dbReference>
<dbReference type="PROSITE" id="PS00107">
    <property type="entry name" value="PROTEIN_KINASE_ATP"/>
    <property type="match status" value="1"/>
</dbReference>
<evidence type="ECO:0000256" key="2">
    <source>
        <dbReference type="ARBA" id="ARBA00012513"/>
    </source>
</evidence>
<feature type="domain" description="Protein kinase" evidence="12">
    <location>
        <begin position="23"/>
        <end position="276"/>
    </location>
</feature>
<evidence type="ECO:0000256" key="7">
    <source>
        <dbReference type="ARBA" id="ARBA00022840"/>
    </source>
</evidence>
<sequence length="1076" mass="116712">MSTKPQNGKQNTPEGEMDVSSLFKRTEVIGRGKFGVVYKGYNVKTRRVYAIKVLNLDSDSDEVEDVQREIQFLASLKQISNITRYYGSYLKDTSLWIIMEYCAGGSLRSLLRPGKIDEKYIGVIMRELLIALKCIHKDNVIHRDIKAANVLITNEGNVKLCDFGVAAQVNQTSLRRQTMAGTPYWMAPEVIMEGVYYDTKVDIWSLGITTYEIATGNPPYCEVEALRAMQLIIKSKPPRLEGRSYSPSLKEFIALCLDEDPKERLSADDLLRSKFIKSHKATPTSILKELVSRYLLFRDKNKNKYRSEGSISENEPSRLSEVQIPLQPSGGDEAQKPTTSTDYEMKITSEGDVEMKWDFDSLSSSDYIIENNINLDVLAEDSNSEWAAAQHDLFNYAYPDEDSYYFDPTHHNTRPLVYQGTTIGKGYPGTIAQNSTLNAPVTNNYTNSKYPSKMVAGTTNTSGTHTTGPMTSSKKLETKAPKQLLELFEDNELITSENDVKVEAPKINKSISSSNAANGSREDFVPSISNEANGNMNNKIRPHLPPLSSGNNYYSQSTPALPLLQTKFNKTSKGPPTSGLTTAPTSIEIEIPEELPNSALPTPASAEPALTPGTKARSFTVTAGTTSSSTSAQYNPAPNVPRRLTMSSNRVEHCPSTTGNQKSTSTVSTTAVSTVASNNNSNTNGNTADDESSRGSSGSNTANSIQMSINNPSNATKLSTHKASSPSRPLLGVGTSPNRKPASSPTQNINHSGIYANLGAPPTMKPMINSKDSKDILLQPLNSISSSSTINSTNNNNASSSTSLNYFSNDKENSRVNGDFKRNNPNLKLQMPLPTPVVRNKLLDPNTAAPPNNNGMPGSAGISTNENINQFGFNTSSASNIPVSMTPISEKHIDFGSKIKRSQSISNRKNSSASEYQSNILGSSISGNACGINNNNAGTNNNTTLAVNTGSAVANPNAIATTTTASSAAAAATVPISQQTNPPGIQSSYILGSTTAAANSANPSGITMHPPPQNVQMEMFLDLESSLSGKQRRIDRKPQVLKELENLLQMFEEGLPCIEHALKEQLISTPIKENEY</sequence>
<keyword evidence="4" id="KW-0808">Transferase</keyword>
<keyword evidence="5 10" id="KW-0547">Nucleotide-binding</keyword>
<evidence type="ECO:0000313" key="13">
    <source>
        <dbReference type="EMBL" id="EJS43457.1"/>
    </source>
</evidence>
<evidence type="ECO:0000256" key="1">
    <source>
        <dbReference type="ARBA" id="ARBA00008874"/>
    </source>
</evidence>
<dbReference type="Proteomes" id="UP000006968">
    <property type="component" value="Chromosome VIII"/>
</dbReference>
<dbReference type="HOGENOM" id="CLU_009125_0_0_1"/>
<evidence type="ECO:0000259" key="12">
    <source>
        <dbReference type="PROSITE" id="PS50011"/>
    </source>
</evidence>